<evidence type="ECO:0000256" key="1">
    <source>
        <dbReference type="ARBA" id="ARBA00023015"/>
    </source>
</evidence>
<dbReference type="AlphaFoldDB" id="A0A4Q2JWN9"/>
<dbReference type="Gene3D" id="1.10.357.10">
    <property type="entry name" value="Tetracycline Repressor, domain 2"/>
    <property type="match status" value="1"/>
</dbReference>
<gene>
    <name evidence="6" type="ORF">ET524_02260</name>
</gene>
<evidence type="ECO:0000313" key="6">
    <source>
        <dbReference type="EMBL" id="RXZ53439.1"/>
    </source>
</evidence>
<sequence>MPRNEERDRREAEQRKSQLIEAGFELFSRHGIESVSLSAVAERAGVPASTMYKYFQNKVNLAVAISGRIWSDVWQTALGASGAAALANTSPCQLFETYADVIISLYRSRPQVLRYSGNYKTFIRRENVPQDALGEHLDPLKPMEQLFVASCRAAAGTGALRADVGAGELYSFVALTMLTMAERYAQGIVWTDAPAADHAADLVRLKGMLSAWMKGEC</sequence>
<dbReference type="GO" id="GO:0000976">
    <property type="term" value="F:transcription cis-regulatory region binding"/>
    <property type="evidence" value="ECO:0007669"/>
    <property type="project" value="TreeGrafter"/>
</dbReference>
<dbReference type="PANTHER" id="PTHR30055:SF234">
    <property type="entry name" value="HTH-TYPE TRANSCRIPTIONAL REGULATOR BETI"/>
    <property type="match status" value="1"/>
</dbReference>
<comment type="caution">
    <text evidence="6">The sequence shown here is derived from an EMBL/GenBank/DDBJ whole genome shotgun (WGS) entry which is preliminary data.</text>
</comment>
<feature type="DNA-binding region" description="H-T-H motif" evidence="4">
    <location>
        <begin position="36"/>
        <end position="55"/>
    </location>
</feature>
<keyword evidence="3" id="KW-0804">Transcription</keyword>
<name>A0A4Q2JWN9_9ACTN</name>
<organism evidence="6 7">
    <name type="scientific">Senegalimassilia faecalis</name>
    <dbReference type="NCBI Taxonomy" id="2509433"/>
    <lineage>
        <taxon>Bacteria</taxon>
        <taxon>Bacillati</taxon>
        <taxon>Actinomycetota</taxon>
        <taxon>Coriobacteriia</taxon>
        <taxon>Coriobacteriales</taxon>
        <taxon>Coriobacteriaceae</taxon>
        <taxon>Senegalimassilia</taxon>
    </lineage>
</organism>
<dbReference type="OrthoDB" id="8479950at2"/>
<proteinExistence type="predicted"/>
<evidence type="ECO:0000256" key="2">
    <source>
        <dbReference type="ARBA" id="ARBA00023125"/>
    </source>
</evidence>
<dbReference type="InterPro" id="IPR009057">
    <property type="entry name" value="Homeodomain-like_sf"/>
</dbReference>
<dbReference type="PRINTS" id="PR00455">
    <property type="entry name" value="HTHTETR"/>
</dbReference>
<keyword evidence="7" id="KW-1185">Reference proteome</keyword>
<reference evidence="6 7" key="1">
    <citation type="submission" date="2019-01" db="EMBL/GenBank/DDBJ databases">
        <title>Senegalimassilia sp. nov. KGMB04484 isolated human feces.</title>
        <authorList>
            <person name="Han K.-I."/>
            <person name="Kim J.-S."/>
            <person name="Lee K.C."/>
            <person name="Suh M.K."/>
            <person name="Eom M.K."/>
            <person name="Lee J.H."/>
            <person name="Park S.-H."/>
            <person name="Kang S.W."/>
            <person name="Park J.-E."/>
            <person name="Oh B.S."/>
            <person name="Yu S.Y."/>
            <person name="Choi S.-H."/>
            <person name="Lee D.H."/>
            <person name="Yoon H."/>
            <person name="Kim B.-Y."/>
            <person name="Lee J.H."/>
            <person name="Lee J.-S."/>
        </authorList>
    </citation>
    <scope>NUCLEOTIDE SEQUENCE [LARGE SCALE GENOMIC DNA]</scope>
    <source>
        <strain evidence="6 7">KGMB04484</strain>
    </source>
</reference>
<evidence type="ECO:0000256" key="4">
    <source>
        <dbReference type="PROSITE-ProRule" id="PRU00335"/>
    </source>
</evidence>
<dbReference type="GO" id="GO:0003700">
    <property type="term" value="F:DNA-binding transcription factor activity"/>
    <property type="evidence" value="ECO:0007669"/>
    <property type="project" value="TreeGrafter"/>
</dbReference>
<dbReference type="InterPro" id="IPR001647">
    <property type="entry name" value="HTH_TetR"/>
</dbReference>
<evidence type="ECO:0000313" key="7">
    <source>
        <dbReference type="Proteomes" id="UP000293345"/>
    </source>
</evidence>
<keyword evidence="1" id="KW-0805">Transcription regulation</keyword>
<dbReference type="EMBL" id="SDPW01000001">
    <property type="protein sequence ID" value="RXZ53439.1"/>
    <property type="molecule type" value="Genomic_DNA"/>
</dbReference>
<dbReference type="SUPFAM" id="SSF46689">
    <property type="entry name" value="Homeodomain-like"/>
    <property type="match status" value="1"/>
</dbReference>
<evidence type="ECO:0000259" key="5">
    <source>
        <dbReference type="PROSITE" id="PS50977"/>
    </source>
</evidence>
<dbReference type="PROSITE" id="PS50977">
    <property type="entry name" value="HTH_TETR_2"/>
    <property type="match status" value="1"/>
</dbReference>
<keyword evidence="2 4" id="KW-0238">DNA-binding</keyword>
<dbReference type="Proteomes" id="UP000293345">
    <property type="component" value="Unassembled WGS sequence"/>
</dbReference>
<dbReference type="InterPro" id="IPR050109">
    <property type="entry name" value="HTH-type_TetR-like_transc_reg"/>
</dbReference>
<feature type="domain" description="HTH tetR-type" evidence="5">
    <location>
        <begin position="13"/>
        <end position="73"/>
    </location>
</feature>
<protein>
    <submittedName>
        <fullName evidence="6">TetR/AcrR family transcriptional regulator</fullName>
    </submittedName>
</protein>
<accession>A0A4Q2JWN9</accession>
<evidence type="ECO:0000256" key="3">
    <source>
        <dbReference type="ARBA" id="ARBA00023163"/>
    </source>
</evidence>
<dbReference type="Pfam" id="PF00440">
    <property type="entry name" value="TetR_N"/>
    <property type="match status" value="1"/>
</dbReference>
<dbReference type="PANTHER" id="PTHR30055">
    <property type="entry name" value="HTH-TYPE TRANSCRIPTIONAL REGULATOR RUTR"/>
    <property type="match status" value="1"/>
</dbReference>
<dbReference type="RefSeq" id="WP_129423144.1">
    <property type="nucleotide sequence ID" value="NZ_SDPW01000001.1"/>
</dbReference>